<keyword evidence="1" id="KW-0677">Repeat</keyword>
<reference evidence="4" key="1">
    <citation type="submission" date="2021-02" db="EMBL/GenBank/DDBJ databases">
        <authorList>
            <person name="Nowell W R."/>
        </authorList>
    </citation>
    <scope>NUCLEOTIDE SEQUENCE</scope>
</reference>
<dbReference type="EMBL" id="CAJNOQ010007458">
    <property type="protein sequence ID" value="CAF1169302.1"/>
    <property type="molecule type" value="Genomic_DNA"/>
</dbReference>
<dbReference type="PANTHER" id="PTHR45641">
    <property type="entry name" value="TETRATRICOPEPTIDE REPEAT PROTEIN (AFU_ORTHOLOGUE AFUA_6G03870)"/>
    <property type="match status" value="1"/>
</dbReference>
<dbReference type="OrthoDB" id="5986190at2759"/>
<dbReference type="InterPro" id="IPR019734">
    <property type="entry name" value="TPR_rpt"/>
</dbReference>
<dbReference type="EMBL" id="CAJOBC010007457">
    <property type="protein sequence ID" value="CAF3933008.1"/>
    <property type="molecule type" value="Genomic_DNA"/>
</dbReference>
<feature type="repeat" description="TPR" evidence="3">
    <location>
        <begin position="46"/>
        <end position="79"/>
    </location>
</feature>
<comment type="caution">
    <text evidence="4">The sequence shown here is derived from an EMBL/GenBank/DDBJ whole genome shotgun (WGS) entry which is preliminary data.</text>
</comment>
<dbReference type="PANTHER" id="PTHR45641:SF19">
    <property type="entry name" value="NEPHROCYSTIN-3"/>
    <property type="match status" value="1"/>
</dbReference>
<evidence type="ECO:0000313" key="6">
    <source>
        <dbReference type="Proteomes" id="UP000663829"/>
    </source>
</evidence>
<dbReference type="Proteomes" id="UP000663829">
    <property type="component" value="Unassembled WGS sequence"/>
</dbReference>
<dbReference type="SMART" id="SM00028">
    <property type="entry name" value="TPR"/>
    <property type="match status" value="2"/>
</dbReference>
<evidence type="ECO:0000256" key="2">
    <source>
        <dbReference type="ARBA" id="ARBA00022803"/>
    </source>
</evidence>
<evidence type="ECO:0000313" key="5">
    <source>
        <dbReference type="EMBL" id="CAF3933008.1"/>
    </source>
</evidence>
<feature type="repeat" description="TPR" evidence="3">
    <location>
        <begin position="95"/>
        <end position="128"/>
    </location>
</feature>
<evidence type="ECO:0000256" key="3">
    <source>
        <dbReference type="PROSITE-ProRule" id="PRU00339"/>
    </source>
</evidence>
<evidence type="ECO:0000313" key="4">
    <source>
        <dbReference type="EMBL" id="CAF1169302.1"/>
    </source>
</evidence>
<keyword evidence="6" id="KW-1185">Reference proteome</keyword>
<evidence type="ECO:0008006" key="7">
    <source>
        <dbReference type="Google" id="ProtNLM"/>
    </source>
</evidence>
<dbReference type="PROSITE" id="PS50005">
    <property type="entry name" value="TPR"/>
    <property type="match status" value="2"/>
</dbReference>
<dbReference type="Gene3D" id="1.25.40.10">
    <property type="entry name" value="Tetratricopeptide repeat domain"/>
    <property type="match status" value="1"/>
</dbReference>
<dbReference type="InterPro" id="IPR011990">
    <property type="entry name" value="TPR-like_helical_dom_sf"/>
</dbReference>
<evidence type="ECO:0000256" key="1">
    <source>
        <dbReference type="ARBA" id="ARBA00022737"/>
    </source>
</evidence>
<proteinExistence type="predicted"/>
<gene>
    <name evidence="4" type="ORF">GPM918_LOCUS22095</name>
    <name evidence="5" type="ORF">SRO942_LOCUS22091</name>
</gene>
<dbReference type="AlphaFoldDB" id="A0A814U2P6"/>
<dbReference type="Pfam" id="PF13424">
    <property type="entry name" value="TPR_12"/>
    <property type="match status" value="1"/>
</dbReference>
<keyword evidence="2 3" id="KW-0802">TPR repeat</keyword>
<organism evidence="4 6">
    <name type="scientific">Didymodactylos carnosus</name>
    <dbReference type="NCBI Taxonomy" id="1234261"/>
    <lineage>
        <taxon>Eukaryota</taxon>
        <taxon>Metazoa</taxon>
        <taxon>Spiralia</taxon>
        <taxon>Gnathifera</taxon>
        <taxon>Rotifera</taxon>
        <taxon>Eurotatoria</taxon>
        <taxon>Bdelloidea</taxon>
        <taxon>Philodinida</taxon>
        <taxon>Philodinidae</taxon>
        <taxon>Didymodactylos</taxon>
    </lineage>
</organism>
<accession>A0A814U2P6</accession>
<protein>
    <recommendedName>
        <fullName evidence="7">Kinesin light chain</fullName>
    </recommendedName>
</protein>
<name>A0A814U2P6_9BILA</name>
<dbReference type="SUPFAM" id="SSF48452">
    <property type="entry name" value="TPR-like"/>
    <property type="match status" value="1"/>
</dbReference>
<dbReference type="Proteomes" id="UP000681722">
    <property type="component" value="Unassembled WGS sequence"/>
</dbReference>
<sequence>MTICMYVRHTGWLPYVYTSVTLAGYHIDQLTYKLCQKKGQEHLDTAITLNNFGNAYYKKRDYAESLTYHKKSLKIRQKQSSNDHTDIAAKHNDIVQSLINIADVLLDQDELNTALEFYSQVLTIQKRDFDPRGHDDLVARLNGSNRLQKGHRLDDDFIWSEYAAQRAMSYDDWTRSPTPVNDVSPVDEITEAPQDDTDYQGAFNLLEQKVNEYREEFGENHPNVQTILSTVTDMVKDCCRRPVNYQDLRFCKKVLFILENSNPPLTDTEDISILRLDRIGSTHQQSDEFELALVHFARKLKIHQ</sequence>